<dbReference type="PROSITE" id="PS00216">
    <property type="entry name" value="SUGAR_TRANSPORT_1"/>
    <property type="match status" value="1"/>
</dbReference>
<dbReference type="PANTHER" id="PTHR24064">
    <property type="entry name" value="SOLUTE CARRIER FAMILY 22 MEMBER"/>
    <property type="match status" value="1"/>
</dbReference>
<comment type="caution">
    <text evidence="7">The sequence shown here is derived from an EMBL/GenBank/DDBJ whole genome shotgun (WGS) entry which is preliminary data.</text>
</comment>
<reference evidence="7" key="1">
    <citation type="submission" date="2021-03" db="EMBL/GenBank/DDBJ databases">
        <title>Chromosome level genome of the anhydrobiotic midge Polypedilum vanderplanki.</title>
        <authorList>
            <person name="Yoshida Y."/>
            <person name="Kikawada T."/>
            <person name="Gusev O."/>
        </authorList>
    </citation>
    <scope>NUCLEOTIDE SEQUENCE</scope>
    <source>
        <strain evidence="7">NIAS01</strain>
        <tissue evidence="7">Whole body or cell culture</tissue>
    </source>
</reference>
<feature type="transmembrane region" description="Helical" evidence="5">
    <location>
        <begin position="541"/>
        <end position="561"/>
    </location>
</feature>
<feature type="transmembrane region" description="Helical" evidence="5">
    <location>
        <begin position="476"/>
        <end position="498"/>
    </location>
</feature>
<evidence type="ECO:0000256" key="1">
    <source>
        <dbReference type="ARBA" id="ARBA00004141"/>
    </source>
</evidence>
<comment type="subcellular location">
    <subcellularLocation>
        <location evidence="1">Membrane</location>
        <topology evidence="1">Multi-pass membrane protein</topology>
    </subcellularLocation>
</comment>
<dbReference type="Proteomes" id="UP001107558">
    <property type="component" value="Chromosome 1"/>
</dbReference>
<dbReference type="Pfam" id="PF00083">
    <property type="entry name" value="Sugar_tr"/>
    <property type="match status" value="1"/>
</dbReference>
<dbReference type="InterPro" id="IPR020846">
    <property type="entry name" value="MFS_dom"/>
</dbReference>
<feature type="transmembrane region" description="Helical" evidence="5">
    <location>
        <begin position="510"/>
        <end position="529"/>
    </location>
</feature>
<feature type="transmembrane region" description="Helical" evidence="5">
    <location>
        <begin position="250"/>
        <end position="273"/>
    </location>
</feature>
<name>A0A9J6CCP5_POLVA</name>
<sequence>MPQPHSLTESTTRNFNQQQQDAVNSLNSTTTSFSTATARMVEVPSSKDMSKSKRKLHVDDECDSIGDLIGHYGKWQFVMTMLLSLFQVPNTFHIFSPTFQAADKDFWCKRPDHLRIDDNLTTVNAWRVVSNSTENCHKYDYDWSRITPQQINHEGFIVPNSTRMIECHDWEFNMTDSLGNTWSSEWTLVCDKKYLKIVAEMIFLIGVATGGIVSGMLSDKFGRKKMLFISAVFQSFFGLALFWVESFEIYLVLRALLGIASVSVTYSGLILAIEYVDGIWRTIAGMYNLFPLPLSYIMISGIAYLTQDYKYLQLCIGLPGVFLCLLWFVVPESPRWLLCKGRVSEVKEVIKTAARFNNRQLPDNLDKFLKPPCNEESESGVSELFRTKYLRLVTFCFLCIWFTMNLVYYGLVLNMNSFGGNIYINSALAGLVEVPAIGIAMYIIMKTGKKWLFSATFFATSVSCLLAAIFEGNQTMLWLKITFVMIGKFTISAGNTIMPTYTAELYPTSIRNIGVGACNVAAGMALILTPALSELNTIGGHWLMTLLTAWSCFGGFIILFLPNKIESTTGNESSTGINDER</sequence>
<dbReference type="InterPro" id="IPR005828">
    <property type="entry name" value="MFS_sugar_transport-like"/>
</dbReference>
<feature type="transmembrane region" description="Helical" evidence="5">
    <location>
        <begin position="389"/>
        <end position="410"/>
    </location>
</feature>
<feature type="domain" description="Major facilitator superfamily (MFS) profile" evidence="6">
    <location>
        <begin position="147"/>
        <end position="566"/>
    </location>
</feature>
<keyword evidence="8" id="KW-1185">Reference proteome</keyword>
<evidence type="ECO:0000259" key="6">
    <source>
        <dbReference type="PROSITE" id="PS50850"/>
    </source>
</evidence>
<dbReference type="EMBL" id="JADBJN010000001">
    <property type="protein sequence ID" value="KAG5679751.1"/>
    <property type="molecule type" value="Genomic_DNA"/>
</dbReference>
<accession>A0A9J6CCP5</accession>
<dbReference type="SUPFAM" id="SSF103473">
    <property type="entry name" value="MFS general substrate transporter"/>
    <property type="match status" value="1"/>
</dbReference>
<protein>
    <recommendedName>
        <fullName evidence="6">Major facilitator superfamily (MFS) profile domain-containing protein</fullName>
    </recommendedName>
</protein>
<dbReference type="CDD" id="cd17317">
    <property type="entry name" value="MFS_SLC22"/>
    <property type="match status" value="1"/>
</dbReference>
<evidence type="ECO:0000256" key="3">
    <source>
        <dbReference type="ARBA" id="ARBA00022989"/>
    </source>
</evidence>
<dbReference type="OrthoDB" id="3936150at2759"/>
<dbReference type="InterPro" id="IPR005829">
    <property type="entry name" value="Sugar_transporter_CS"/>
</dbReference>
<dbReference type="GO" id="GO:0016020">
    <property type="term" value="C:membrane"/>
    <property type="evidence" value="ECO:0007669"/>
    <property type="project" value="UniProtKB-SubCell"/>
</dbReference>
<evidence type="ECO:0000313" key="8">
    <source>
        <dbReference type="Proteomes" id="UP001107558"/>
    </source>
</evidence>
<keyword evidence="4 5" id="KW-0472">Membrane</keyword>
<evidence type="ECO:0000256" key="4">
    <source>
        <dbReference type="ARBA" id="ARBA00023136"/>
    </source>
</evidence>
<dbReference type="PROSITE" id="PS50850">
    <property type="entry name" value="MFS"/>
    <property type="match status" value="1"/>
</dbReference>
<dbReference type="InterPro" id="IPR036259">
    <property type="entry name" value="MFS_trans_sf"/>
</dbReference>
<keyword evidence="3 5" id="KW-1133">Transmembrane helix</keyword>
<evidence type="ECO:0000256" key="5">
    <source>
        <dbReference type="SAM" id="Phobius"/>
    </source>
</evidence>
<dbReference type="AlphaFoldDB" id="A0A9J6CCP5"/>
<organism evidence="7 8">
    <name type="scientific">Polypedilum vanderplanki</name>
    <name type="common">Sleeping chironomid midge</name>
    <dbReference type="NCBI Taxonomy" id="319348"/>
    <lineage>
        <taxon>Eukaryota</taxon>
        <taxon>Metazoa</taxon>
        <taxon>Ecdysozoa</taxon>
        <taxon>Arthropoda</taxon>
        <taxon>Hexapoda</taxon>
        <taxon>Insecta</taxon>
        <taxon>Pterygota</taxon>
        <taxon>Neoptera</taxon>
        <taxon>Endopterygota</taxon>
        <taxon>Diptera</taxon>
        <taxon>Nematocera</taxon>
        <taxon>Chironomoidea</taxon>
        <taxon>Chironomidae</taxon>
        <taxon>Chironominae</taxon>
        <taxon>Polypedilum</taxon>
        <taxon>Polypedilum</taxon>
    </lineage>
</organism>
<feature type="transmembrane region" description="Helical" evidence="5">
    <location>
        <begin position="285"/>
        <end position="305"/>
    </location>
</feature>
<dbReference type="GO" id="GO:0022857">
    <property type="term" value="F:transmembrane transporter activity"/>
    <property type="evidence" value="ECO:0007669"/>
    <property type="project" value="InterPro"/>
</dbReference>
<evidence type="ECO:0000313" key="7">
    <source>
        <dbReference type="EMBL" id="KAG5679751.1"/>
    </source>
</evidence>
<dbReference type="Gene3D" id="1.20.1250.20">
    <property type="entry name" value="MFS general substrate transporter like domains"/>
    <property type="match status" value="1"/>
</dbReference>
<feature type="transmembrane region" description="Helical" evidence="5">
    <location>
        <begin position="451"/>
        <end position="470"/>
    </location>
</feature>
<proteinExistence type="predicted"/>
<evidence type="ECO:0000256" key="2">
    <source>
        <dbReference type="ARBA" id="ARBA00022692"/>
    </source>
</evidence>
<feature type="transmembrane region" description="Helical" evidence="5">
    <location>
        <begin position="194"/>
        <end position="214"/>
    </location>
</feature>
<feature type="transmembrane region" description="Helical" evidence="5">
    <location>
        <begin position="226"/>
        <end position="244"/>
    </location>
</feature>
<feature type="transmembrane region" description="Helical" evidence="5">
    <location>
        <begin position="422"/>
        <end position="444"/>
    </location>
</feature>
<keyword evidence="2 5" id="KW-0812">Transmembrane</keyword>
<gene>
    <name evidence="7" type="ORF">PVAND_009291</name>
</gene>